<gene>
    <name evidence="2" type="ORF">BN1209_1657</name>
</gene>
<evidence type="ECO:0000313" key="2">
    <source>
        <dbReference type="EMBL" id="CEN56692.1"/>
    </source>
</evidence>
<dbReference type="EMBL" id="LN794158">
    <property type="protein sequence ID" value="CEN56692.1"/>
    <property type="molecule type" value="Genomic_DNA"/>
</dbReference>
<dbReference type="AlphaFoldDB" id="A0A0B7IWN2"/>
<dbReference type="Proteomes" id="UP000056322">
    <property type="component" value="Chromosome 1"/>
</dbReference>
<proteinExistence type="predicted"/>
<dbReference type="STRING" id="1581680.BN1209_1657"/>
<dbReference type="HOGENOM" id="CLU_086367_0_0_4"/>
<dbReference type="OrthoDB" id="9157371at2"/>
<accession>A0A0B7IWN2</accession>
<evidence type="ECO:0000256" key="1">
    <source>
        <dbReference type="SAM" id="MobiDB-lite"/>
    </source>
</evidence>
<keyword evidence="3" id="KW-1185">Reference proteome</keyword>
<protein>
    <submittedName>
        <fullName evidence="2">Uncharacterized protein</fullName>
    </submittedName>
</protein>
<evidence type="ECO:0000313" key="3">
    <source>
        <dbReference type="Proteomes" id="UP000056322"/>
    </source>
</evidence>
<reference evidence="3" key="1">
    <citation type="submission" date="2014-12" db="EMBL/GenBank/DDBJ databases">
        <authorList>
            <person name="Salcher M.M."/>
        </authorList>
    </citation>
    <scope>NUCLEOTIDE SEQUENCE [LARGE SCALE GENOMIC DNA]</scope>
    <source>
        <strain evidence="3">MMS-10A-171</strain>
    </source>
</reference>
<organism evidence="2 3">
    <name type="scientific">Candidatus Methylopumilus turicensis</name>
    <dbReference type="NCBI Taxonomy" id="1581680"/>
    <lineage>
        <taxon>Bacteria</taxon>
        <taxon>Pseudomonadati</taxon>
        <taxon>Pseudomonadota</taxon>
        <taxon>Betaproteobacteria</taxon>
        <taxon>Nitrosomonadales</taxon>
        <taxon>Methylophilaceae</taxon>
        <taxon>Candidatus Methylopumilus</taxon>
    </lineage>
</organism>
<sequence length="216" mass="24106">MAKDNGGRQSQLRQLVAQQAARMMAEDGVSDYGYAKKKAGRQLGVVDANCLPSNAEIEEEIRLFHEIYNSDDQPEALRILRQDALATMQIFARFNPHLTGSVLDGTAGQYAETNIHLFADSAKDVEIFLLNQQIPYDSNDKSYRVRDRKSGDKKTSGKNSERLKVPMFTLEGPNGFIKLSVFEFDDIRFSTKSVVNGGNADRVDAEGLRILLNQNS</sequence>
<name>A0A0B7IWN2_9PROT</name>
<feature type="region of interest" description="Disordered" evidence="1">
    <location>
        <begin position="140"/>
        <end position="160"/>
    </location>
</feature>
<dbReference type="RefSeq" id="WP_045751738.1">
    <property type="nucleotide sequence ID" value="NZ_LN794158.1"/>
</dbReference>
<dbReference type="KEGG" id="mbac:BN1209_1657"/>